<evidence type="ECO:0000313" key="1">
    <source>
        <dbReference type="EMBL" id="CAB4241818.1"/>
    </source>
</evidence>
<reference evidence="1" key="1">
    <citation type="submission" date="2020-05" db="EMBL/GenBank/DDBJ databases">
        <authorList>
            <person name="Chiriac C."/>
            <person name="Salcher M."/>
            <person name="Ghai R."/>
            <person name="Kavagutti S V."/>
        </authorList>
    </citation>
    <scope>NUCLEOTIDE SEQUENCE</scope>
</reference>
<accession>A0A6J5TA62</accession>
<protein>
    <submittedName>
        <fullName evidence="1">Uncharacterized protein</fullName>
    </submittedName>
</protein>
<organism evidence="1">
    <name type="scientific">uncultured Caudovirales phage</name>
    <dbReference type="NCBI Taxonomy" id="2100421"/>
    <lineage>
        <taxon>Viruses</taxon>
        <taxon>Duplodnaviria</taxon>
        <taxon>Heunggongvirae</taxon>
        <taxon>Uroviricota</taxon>
        <taxon>Caudoviricetes</taxon>
        <taxon>Peduoviridae</taxon>
        <taxon>Maltschvirus</taxon>
        <taxon>Maltschvirus maltsch</taxon>
    </lineage>
</organism>
<proteinExistence type="predicted"/>
<sequence length="260" mass="29236">MTQHLAFDFTQAPERNPEYFYPLALRLDPGEKQQFIATTLVPYREKIESTQAPLMNVGNPYKDFPRTIAATNAFLKPIGLRVHRMTLFLSYKNQTSTTIHCDGTRDPEGKPVKLEARLSYYEIAEAPGAIRWWNNLPNQVTEIAPNGVSQMPVDPESLKWWQREEPKENSFNGYGQSRVSCIADCSEDLRTGRITWADIPAPAFSVVSSCASAILRTNEPHHVIQGDGLRVTVSCQLVFLNGNPTGVWDHIQKNVHLLGA</sequence>
<gene>
    <name evidence="1" type="ORF">UFOVP71_356</name>
</gene>
<name>A0A6J5TA62_9CAUD</name>
<dbReference type="EMBL" id="LR797824">
    <property type="protein sequence ID" value="CAB4241818.1"/>
    <property type="molecule type" value="Genomic_DNA"/>
</dbReference>